<evidence type="ECO:0000313" key="4">
    <source>
        <dbReference type="Proteomes" id="UP000054928"/>
    </source>
</evidence>
<proteinExistence type="predicted"/>
<feature type="compositionally biased region" description="Polar residues" evidence="2">
    <location>
        <begin position="31"/>
        <end position="57"/>
    </location>
</feature>
<dbReference type="PANTHER" id="PTHR23313">
    <property type="entry name" value="TSEC1-RELATED"/>
    <property type="match status" value="1"/>
</dbReference>
<dbReference type="GeneID" id="36405976"/>
<dbReference type="EMBL" id="CCYD01000523">
    <property type="protein sequence ID" value="CEG40737.1"/>
    <property type="molecule type" value="Genomic_DNA"/>
</dbReference>
<accession>A0A0P1AIK6</accession>
<reference evidence="4" key="1">
    <citation type="submission" date="2014-09" db="EMBL/GenBank/DDBJ databases">
        <authorList>
            <person name="Sharma Rahul"/>
            <person name="Thines Marco"/>
        </authorList>
    </citation>
    <scope>NUCLEOTIDE SEQUENCE [LARGE SCALE GENOMIC DNA]</scope>
</reference>
<organism evidence="3 4">
    <name type="scientific">Plasmopara halstedii</name>
    <name type="common">Downy mildew of sunflower</name>
    <dbReference type="NCBI Taxonomy" id="4781"/>
    <lineage>
        <taxon>Eukaryota</taxon>
        <taxon>Sar</taxon>
        <taxon>Stramenopiles</taxon>
        <taxon>Oomycota</taxon>
        <taxon>Peronosporomycetes</taxon>
        <taxon>Peronosporales</taxon>
        <taxon>Peronosporaceae</taxon>
        <taxon>Plasmopara</taxon>
    </lineage>
</organism>
<feature type="region of interest" description="Disordered" evidence="2">
    <location>
        <begin position="88"/>
        <end position="159"/>
    </location>
</feature>
<protein>
    <recommendedName>
        <fullName evidence="5">Testis-expressed sequence 9 protein</fullName>
    </recommendedName>
</protein>
<evidence type="ECO:0000256" key="1">
    <source>
        <dbReference type="SAM" id="Coils"/>
    </source>
</evidence>
<feature type="compositionally biased region" description="Basic and acidic residues" evidence="2">
    <location>
        <begin position="93"/>
        <end position="119"/>
    </location>
</feature>
<dbReference type="RefSeq" id="XP_024577106.1">
    <property type="nucleotide sequence ID" value="XM_024726428.1"/>
</dbReference>
<dbReference type="AlphaFoldDB" id="A0A0P1AIK6"/>
<evidence type="ECO:0008006" key="5">
    <source>
        <dbReference type="Google" id="ProtNLM"/>
    </source>
</evidence>
<keyword evidence="4" id="KW-1185">Reference proteome</keyword>
<feature type="compositionally biased region" description="Polar residues" evidence="2">
    <location>
        <begin position="137"/>
        <end position="150"/>
    </location>
</feature>
<evidence type="ECO:0000256" key="2">
    <source>
        <dbReference type="SAM" id="MobiDB-lite"/>
    </source>
</evidence>
<feature type="coiled-coil region" evidence="1">
    <location>
        <begin position="175"/>
        <end position="297"/>
    </location>
</feature>
<evidence type="ECO:0000313" key="3">
    <source>
        <dbReference type="EMBL" id="CEG40737.1"/>
    </source>
</evidence>
<dbReference type="OMA" id="KRQRVHM"/>
<dbReference type="Proteomes" id="UP000054928">
    <property type="component" value="Unassembled WGS sequence"/>
</dbReference>
<dbReference type="PANTHER" id="PTHR23313:SF0">
    <property type="entry name" value="TESTIS-EXPRESSED PROTEIN 9"/>
    <property type="match status" value="1"/>
</dbReference>
<feature type="region of interest" description="Disordered" evidence="2">
    <location>
        <begin position="1"/>
        <end position="72"/>
    </location>
</feature>
<sequence length="362" mass="41672">MNENLAARQEKLHRQNQELNQEVEAIEQRRQQLSNDIKPTSSSTILRGTRTASQSQPLHYKVNSKRNDEDPNKSKLLLEINLTESIDSLSTQGEKEACPQLVKNDKKEISSRKKSAESKRKNKQNQSEALAKDALHNHQNNAVDGNTFNDVDSIRDSNPKGLSLEATVRYQKARLRVLQDEKDEALAQIERLQATHAALKGELDTLKTENSALLKKNQQIQQLVEKQRELSVAQEEKQRILENQLASAQENIEKTLRAEKIATQQFRSKDVRLDRALEEIEKLKVQLQNEKMNHTEQMVTKEEFDQVVHDNKKLDKQKGELLIAFKKQMKLIDLLKRQRVHMEAAKMLSFTEAEFSKTLELG</sequence>
<name>A0A0P1AIK6_PLAHL</name>
<dbReference type="OrthoDB" id="269872at2759"/>
<keyword evidence="1" id="KW-0175">Coiled coil</keyword>